<keyword evidence="1" id="KW-0812">Transmembrane</keyword>
<evidence type="ECO:0000256" key="1">
    <source>
        <dbReference type="SAM" id="Phobius"/>
    </source>
</evidence>
<feature type="transmembrane region" description="Helical" evidence="1">
    <location>
        <begin position="158"/>
        <end position="179"/>
    </location>
</feature>
<dbReference type="OrthoDB" id="7852744at2"/>
<evidence type="ECO:0000313" key="3">
    <source>
        <dbReference type="EMBL" id="SHK16109.1"/>
    </source>
</evidence>
<keyword evidence="4" id="KW-1185">Reference proteome</keyword>
<dbReference type="PANTHER" id="PTHR40057">
    <property type="entry name" value="SLR1162 PROTEIN"/>
    <property type="match status" value="1"/>
</dbReference>
<protein>
    <recommendedName>
        <fullName evidence="2">ABM domain-containing protein</fullName>
    </recommendedName>
</protein>
<dbReference type="Pfam" id="PF03992">
    <property type="entry name" value="ABM"/>
    <property type="match status" value="1"/>
</dbReference>
<dbReference type="RefSeq" id="WP_149788679.1">
    <property type="nucleotide sequence ID" value="NZ_FNIO01000005.1"/>
</dbReference>
<name>A0A1H0IYI0_9RHOB</name>
<proteinExistence type="predicted"/>
<dbReference type="Proteomes" id="UP000324252">
    <property type="component" value="Unassembled WGS sequence"/>
</dbReference>
<keyword evidence="1" id="KW-0472">Membrane</keyword>
<feature type="domain" description="ABM" evidence="2">
    <location>
        <begin position="14"/>
        <end position="82"/>
    </location>
</feature>
<feature type="transmembrane region" description="Helical" evidence="1">
    <location>
        <begin position="128"/>
        <end position="146"/>
    </location>
</feature>
<accession>A0A1H0IYI0</accession>
<sequence>MVTAQLLDQPPGCILTALRVRHEDADTCARKLAQLNEILVTFDGFASLDTIRREGGLGTDFYILARFRDVAALERWRALPDRNALMDEIEAMSIADVSRQQAAGSNIWFEPIVSMPSQPKPPLLWKRWATSMLAVYPALIVLVTLLRPVTAPLPEPLGLLVVALILTGLTTAFIVPWLTRVLHRWLVAR</sequence>
<organism evidence="3 4">
    <name type="scientific">Lutimaribacter pacificus</name>
    <dbReference type="NCBI Taxonomy" id="391948"/>
    <lineage>
        <taxon>Bacteria</taxon>
        <taxon>Pseudomonadati</taxon>
        <taxon>Pseudomonadota</taxon>
        <taxon>Alphaproteobacteria</taxon>
        <taxon>Rhodobacterales</taxon>
        <taxon>Roseobacteraceae</taxon>
        <taxon>Lutimaribacter</taxon>
    </lineage>
</organism>
<gene>
    <name evidence="3" type="ORF">SAMN05444142_103472</name>
</gene>
<keyword evidence="1" id="KW-1133">Transmembrane helix</keyword>
<dbReference type="InterPro" id="IPR011008">
    <property type="entry name" value="Dimeric_a/b-barrel"/>
</dbReference>
<dbReference type="Gene3D" id="3.30.70.100">
    <property type="match status" value="1"/>
</dbReference>
<dbReference type="AlphaFoldDB" id="A0A1H0IYI0"/>
<reference evidence="3 4" key="1">
    <citation type="submission" date="2016-11" db="EMBL/GenBank/DDBJ databases">
        <authorList>
            <person name="Varghese N."/>
            <person name="Submissions S."/>
        </authorList>
    </citation>
    <scope>NUCLEOTIDE SEQUENCE [LARGE SCALE GENOMIC DNA]</scope>
    <source>
        <strain evidence="3 4">DSM 29620</strain>
    </source>
</reference>
<dbReference type="InterPro" id="IPR038762">
    <property type="entry name" value="ABM_predict"/>
</dbReference>
<dbReference type="InterPro" id="IPR007138">
    <property type="entry name" value="ABM_dom"/>
</dbReference>
<dbReference type="EMBL" id="FQZZ01000003">
    <property type="protein sequence ID" value="SHK16109.1"/>
    <property type="molecule type" value="Genomic_DNA"/>
</dbReference>
<evidence type="ECO:0000259" key="2">
    <source>
        <dbReference type="Pfam" id="PF03992"/>
    </source>
</evidence>
<dbReference type="PANTHER" id="PTHR40057:SF1">
    <property type="entry name" value="SLR1162 PROTEIN"/>
    <property type="match status" value="1"/>
</dbReference>
<dbReference type="SUPFAM" id="SSF54909">
    <property type="entry name" value="Dimeric alpha+beta barrel"/>
    <property type="match status" value="1"/>
</dbReference>
<evidence type="ECO:0000313" key="4">
    <source>
        <dbReference type="Proteomes" id="UP000324252"/>
    </source>
</evidence>